<dbReference type="InterPro" id="IPR007024">
    <property type="entry name" value="BLUF_domain"/>
</dbReference>
<comment type="caution">
    <text evidence="2">The sequence shown here is derived from an EMBL/GenBank/DDBJ whole genome shotgun (WGS) entry which is preliminary data.</text>
</comment>
<dbReference type="PROSITE" id="PS50925">
    <property type="entry name" value="BLUF"/>
    <property type="match status" value="1"/>
</dbReference>
<evidence type="ECO:0000259" key="1">
    <source>
        <dbReference type="PROSITE" id="PS50925"/>
    </source>
</evidence>
<name>A0A1S9PLJ4_9SPHI</name>
<dbReference type="SUPFAM" id="SSF54975">
    <property type="entry name" value="Acylphosphatase/BLUF domain-like"/>
    <property type="match status" value="1"/>
</dbReference>
<dbReference type="STRING" id="1792845.BC343_20845"/>
<reference evidence="2 3" key="1">
    <citation type="submission" date="2016-07" db="EMBL/GenBank/DDBJ databases">
        <title>Genomic analysis of zinc-resistant bacterium Mucilaginibacter pedocola TBZ30.</title>
        <authorList>
            <person name="Huang J."/>
            <person name="Tang J."/>
        </authorList>
    </citation>
    <scope>NUCLEOTIDE SEQUENCE [LARGE SCALE GENOMIC DNA]</scope>
    <source>
        <strain evidence="2 3">TBZ30</strain>
    </source>
</reference>
<dbReference type="Pfam" id="PF04940">
    <property type="entry name" value="BLUF"/>
    <property type="match status" value="1"/>
</dbReference>
<dbReference type="EMBL" id="MBTF01000002">
    <property type="protein sequence ID" value="OOQ61418.1"/>
    <property type="molecule type" value="Genomic_DNA"/>
</dbReference>
<organism evidence="2 3">
    <name type="scientific">Mucilaginibacter pedocola</name>
    <dbReference type="NCBI Taxonomy" id="1792845"/>
    <lineage>
        <taxon>Bacteria</taxon>
        <taxon>Pseudomonadati</taxon>
        <taxon>Bacteroidota</taxon>
        <taxon>Sphingobacteriia</taxon>
        <taxon>Sphingobacteriales</taxon>
        <taxon>Sphingobacteriaceae</taxon>
        <taxon>Mucilaginibacter</taxon>
    </lineage>
</organism>
<dbReference type="InterPro" id="IPR036046">
    <property type="entry name" value="Acylphosphatase-like_dom_sf"/>
</dbReference>
<dbReference type="GO" id="GO:0071949">
    <property type="term" value="F:FAD binding"/>
    <property type="evidence" value="ECO:0007669"/>
    <property type="project" value="InterPro"/>
</dbReference>
<dbReference type="Gene3D" id="3.30.70.100">
    <property type="match status" value="1"/>
</dbReference>
<sequence>MKYLIYLSTAVDLLDEQEIHNLLAKSRARNASNDITGILLYHEGNFIQLLEGEQAKVDETLERIAGDPSHKNIIVIDEGDLDERNFGAWSMGYQKATAKELADIEAYTDPQKLEQASGSHPALSILKTFVKTNLG</sequence>
<protein>
    <recommendedName>
        <fullName evidence="1">BLUF domain-containing protein</fullName>
    </recommendedName>
</protein>
<evidence type="ECO:0000313" key="2">
    <source>
        <dbReference type="EMBL" id="OOQ61418.1"/>
    </source>
</evidence>
<dbReference type="GO" id="GO:0009882">
    <property type="term" value="F:blue light photoreceptor activity"/>
    <property type="evidence" value="ECO:0007669"/>
    <property type="project" value="InterPro"/>
</dbReference>
<dbReference type="RefSeq" id="WP_162276826.1">
    <property type="nucleotide sequence ID" value="NZ_MBTF01000002.1"/>
</dbReference>
<evidence type="ECO:0000313" key="3">
    <source>
        <dbReference type="Proteomes" id="UP000189739"/>
    </source>
</evidence>
<gene>
    <name evidence="2" type="ORF">BC343_20845</name>
</gene>
<dbReference type="AlphaFoldDB" id="A0A1S9PLJ4"/>
<keyword evidence="3" id="KW-1185">Reference proteome</keyword>
<dbReference type="SMART" id="SM01034">
    <property type="entry name" value="BLUF"/>
    <property type="match status" value="1"/>
</dbReference>
<dbReference type="Proteomes" id="UP000189739">
    <property type="component" value="Unassembled WGS sequence"/>
</dbReference>
<proteinExistence type="predicted"/>
<accession>A0A1S9PLJ4</accession>
<feature type="domain" description="BLUF" evidence="1">
    <location>
        <begin position="1"/>
        <end position="92"/>
    </location>
</feature>